<evidence type="ECO:0000256" key="6">
    <source>
        <dbReference type="PROSITE-ProRule" id="PRU00023"/>
    </source>
</evidence>
<proteinExistence type="predicted"/>
<gene>
    <name evidence="8" type="ORF">TWF694_011171</name>
</gene>
<evidence type="ECO:0000259" key="7">
    <source>
        <dbReference type="Pfam" id="PF00082"/>
    </source>
</evidence>
<dbReference type="GO" id="GO:0006508">
    <property type="term" value="P:proteolysis"/>
    <property type="evidence" value="ECO:0007669"/>
    <property type="project" value="UniProtKB-KW"/>
</dbReference>
<accession>A0AAV9X890</accession>
<dbReference type="GO" id="GO:0004252">
    <property type="term" value="F:serine-type endopeptidase activity"/>
    <property type="evidence" value="ECO:0007669"/>
    <property type="project" value="InterPro"/>
</dbReference>
<dbReference type="SUPFAM" id="SSF48403">
    <property type="entry name" value="Ankyrin repeat"/>
    <property type="match status" value="1"/>
</dbReference>
<evidence type="ECO:0000313" key="9">
    <source>
        <dbReference type="Proteomes" id="UP001365542"/>
    </source>
</evidence>
<dbReference type="Pfam" id="PF12796">
    <property type="entry name" value="Ank_2"/>
    <property type="match status" value="2"/>
</dbReference>
<dbReference type="SMART" id="SM00248">
    <property type="entry name" value="ANK"/>
    <property type="match status" value="8"/>
</dbReference>
<reference evidence="8 9" key="1">
    <citation type="submission" date="2019-10" db="EMBL/GenBank/DDBJ databases">
        <authorList>
            <person name="Palmer J.M."/>
        </authorList>
    </citation>
    <scope>NUCLEOTIDE SEQUENCE [LARGE SCALE GENOMIC DNA]</scope>
    <source>
        <strain evidence="8 9">TWF694</strain>
    </source>
</reference>
<keyword evidence="4" id="KW-0720">Serine protease</keyword>
<feature type="domain" description="Peptidase S8/S53" evidence="7">
    <location>
        <begin position="467"/>
        <end position="689"/>
    </location>
</feature>
<keyword evidence="3" id="KW-0378">Hydrolase</keyword>
<dbReference type="PROSITE" id="PS50088">
    <property type="entry name" value="ANK_REPEAT"/>
    <property type="match status" value="5"/>
</dbReference>
<name>A0AAV9X890_9PEZI</name>
<dbReference type="PANTHER" id="PTHR24198">
    <property type="entry name" value="ANKYRIN REPEAT AND PROTEIN KINASE DOMAIN-CONTAINING PROTEIN"/>
    <property type="match status" value="1"/>
</dbReference>
<evidence type="ECO:0000313" key="8">
    <source>
        <dbReference type="EMBL" id="KAK6538292.1"/>
    </source>
</evidence>
<dbReference type="InterPro" id="IPR015500">
    <property type="entry name" value="Peptidase_S8_subtilisin-rel"/>
</dbReference>
<feature type="repeat" description="ANK" evidence="6">
    <location>
        <begin position="128"/>
        <end position="160"/>
    </location>
</feature>
<dbReference type="Pfam" id="PF00082">
    <property type="entry name" value="Peptidase_S8"/>
    <property type="match status" value="1"/>
</dbReference>
<keyword evidence="1" id="KW-0645">Protease</keyword>
<dbReference type="PROSITE" id="PS50297">
    <property type="entry name" value="ANK_REP_REGION"/>
    <property type="match status" value="3"/>
</dbReference>
<dbReference type="PROSITE" id="PS00136">
    <property type="entry name" value="SUBTILASE_ASP"/>
    <property type="match status" value="1"/>
</dbReference>
<feature type="repeat" description="ANK" evidence="6">
    <location>
        <begin position="201"/>
        <end position="243"/>
    </location>
</feature>
<dbReference type="InterPro" id="IPR000209">
    <property type="entry name" value="Peptidase_S8/S53_dom"/>
</dbReference>
<dbReference type="PANTHER" id="PTHR24198:SF165">
    <property type="entry name" value="ANKYRIN REPEAT-CONTAINING PROTEIN-RELATED"/>
    <property type="match status" value="1"/>
</dbReference>
<comment type="caution">
    <text evidence="8">The sequence shown here is derived from an EMBL/GenBank/DDBJ whole genome shotgun (WGS) entry which is preliminary data.</text>
</comment>
<feature type="repeat" description="ANK" evidence="6">
    <location>
        <begin position="247"/>
        <end position="279"/>
    </location>
</feature>
<evidence type="ECO:0000256" key="3">
    <source>
        <dbReference type="ARBA" id="ARBA00022801"/>
    </source>
</evidence>
<dbReference type="InterPro" id="IPR023827">
    <property type="entry name" value="Peptidase_S8_Asp-AS"/>
</dbReference>
<keyword evidence="9" id="KW-1185">Reference proteome</keyword>
<keyword evidence="5 6" id="KW-0040">ANK repeat</keyword>
<evidence type="ECO:0000256" key="4">
    <source>
        <dbReference type="ARBA" id="ARBA00022825"/>
    </source>
</evidence>
<feature type="repeat" description="ANK" evidence="6">
    <location>
        <begin position="280"/>
        <end position="314"/>
    </location>
</feature>
<dbReference type="Gene3D" id="3.40.50.200">
    <property type="entry name" value="Peptidase S8/S53 domain"/>
    <property type="match status" value="1"/>
</dbReference>
<dbReference type="AlphaFoldDB" id="A0AAV9X890"/>
<evidence type="ECO:0000256" key="5">
    <source>
        <dbReference type="ARBA" id="ARBA00023043"/>
    </source>
</evidence>
<keyword evidence="2" id="KW-0677">Repeat</keyword>
<dbReference type="Gene3D" id="1.25.40.20">
    <property type="entry name" value="Ankyrin repeat-containing domain"/>
    <property type="match status" value="1"/>
</dbReference>
<dbReference type="EMBL" id="JAVHJO010000008">
    <property type="protein sequence ID" value="KAK6538292.1"/>
    <property type="molecule type" value="Genomic_DNA"/>
</dbReference>
<dbReference type="InterPro" id="IPR002110">
    <property type="entry name" value="Ankyrin_rpt"/>
</dbReference>
<dbReference type="InterPro" id="IPR036852">
    <property type="entry name" value="Peptidase_S8/S53_dom_sf"/>
</dbReference>
<evidence type="ECO:0000256" key="2">
    <source>
        <dbReference type="ARBA" id="ARBA00022737"/>
    </source>
</evidence>
<sequence length="748" mass="82204">MPFGSKTPLEKLLKAVEKDDEVAVGKYFSSGNRLTKEEHDRMFSTAVRGNNLRVVKYFLSLDNATPGALNAAVDTDAPNLELIQLLLDHGAKATTDDLNTIARRSEPSLEVIELLLDRGASVNATTRGDSGPIHWAIFKDKLSVIELLVKRGANASLRSENGDTPLCVALETYYRTTHRSLKVVEYLLEEAKCNVNDRNSDGMTPLYYAVARESGEGHLVPRSDLGLVKLFIRHHADINYKCSAIENSPRPLHFAVLYGRQDLVQLLLESGADPNGSAKDGRTPLHCVPQKNSSCVDLVRVLLDHGADVNAVDDEGKTPLLTVLMETTVYDIGAIKLLLERGADPNVRSAAGDTPIRLAEKYESIELVELLSNPLFGLKSLSLDGGSHQEKDGKPGVPELKQAEEWKKQRGLKRNSEQERRNKLNFDQPVWHGATQAVSTSSPAAEWLQDTQRLQYILHGDISDEDRVKIAIIDSGLHPAHPQLALVREYKDFITQDKILVDETRHGSTGVDLISEIAPDADIYVARVFKGSDAEADTPDLISQAINHAVNVWKVDIISLASGLHSPHNGIRKAVQAAENTIIFAAAANYGSLKGIAFPAVMYIKYSLMCMFACSGMGKAKNEFNPETLSRDENNFALLGENVPVYSHLTEKTRSGTSYATFIGAAVAALLLDFARQTEVGAEEEELQKLCTVGGMTAVFKIMSRRDADYNCVIPSILLEDLSIAAREKTRKKIWHRIAAALDKVKNI</sequence>
<feature type="repeat" description="ANK" evidence="6">
    <location>
        <begin position="315"/>
        <end position="350"/>
    </location>
</feature>
<dbReference type="PRINTS" id="PR00723">
    <property type="entry name" value="SUBTILISIN"/>
</dbReference>
<organism evidence="8 9">
    <name type="scientific">Orbilia ellipsospora</name>
    <dbReference type="NCBI Taxonomy" id="2528407"/>
    <lineage>
        <taxon>Eukaryota</taxon>
        <taxon>Fungi</taxon>
        <taxon>Dikarya</taxon>
        <taxon>Ascomycota</taxon>
        <taxon>Pezizomycotina</taxon>
        <taxon>Orbiliomycetes</taxon>
        <taxon>Orbiliales</taxon>
        <taxon>Orbiliaceae</taxon>
        <taxon>Orbilia</taxon>
    </lineage>
</organism>
<dbReference type="SUPFAM" id="SSF52743">
    <property type="entry name" value="Subtilisin-like"/>
    <property type="match status" value="1"/>
</dbReference>
<protein>
    <recommendedName>
        <fullName evidence="7">Peptidase S8/S53 domain-containing protein</fullName>
    </recommendedName>
</protein>
<evidence type="ECO:0000256" key="1">
    <source>
        <dbReference type="ARBA" id="ARBA00022670"/>
    </source>
</evidence>
<dbReference type="Proteomes" id="UP001365542">
    <property type="component" value="Unassembled WGS sequence"/>
</dbReference>
<dbReference type="InterPro" id="IPR036770">
    <property type="entry name" value="Ankyrin_rpt-contain_sf"/>
</dbReference>